<dbReference type="SUPFAM" id="SSF54637">
    <property type="entry name" value="Thioesterase/thiol ester dehydrase-isomerase"/>
    <property type="match status" value="1"/>
</dbReference>
<dbReference type="Proteomes" id="UP000277580">
    <property type="component" value="Unassembled WGS sequence"/>
</dbReference>
<keyword evidence="4" id="KW-0413">Isomerase</keyword>
<dbReference type="GO" id="GO:0016853">
    <property type="term" value="F:isomerase activity"/>
    <property type="evidence" value="ECO:0007669"/>
    <property type="project" value="UniProtKB-KW"/>
</dbReference>
<name>A0A3N4L9N3_9PEZI</name>
<dbReference type="OrthoDB" id="46529at2759"/>
<dbReference type="CDD" id="cd03443">
    <property type="entry name" value="PaaI_thioesterase"/>
    <property type="match status" value="1"/>
</dbReference>
<accession>A0A3N4L9N3</accession>
<dbReference type="AlphaFoldDB" id="A0A3N4L9N3"/>
<dbReference type="PANTHER" id="PTHR21660">
    <property type="entry name" value="THIOESTERASE SUPERFAMILY MEMBER-RELATED"/>
    <property type="match status" value="1"/>
</dbReference>
<sequence>MATPTDQTCSAEFLQEHVELIWSQIRENSPIYQFALEKIKINSVEKGTVKAGLRVEKKHLNSKGFLHGTVSTCLIDWMGSMVIASHGLEKTGLSTDIHATYIATAQEGDMLLVVGQASRVGRSLAFLTVNISKVLPSGETQIVATGTHTKYIKQ</sequence>
<dbReference type="FunFam" id="3.10.129.10:FF:000033">
    <property type="entry name" value="acyl-coenzyme A thioesterase 13"/>
    <property type="match status" value="1"/>
</dbReference>
<protein>
    <submittedName>
        <fullName evidence="4">Thioesterase/thiol ester dehydrase-isomerase</fullName>
    </submittedName>
</protein>
<dbReference type="InterPro" id="IPR003736">
    <property type="entry name" value="PAAI_dom"/>
</dbReference>
<keyword evidence="5" id="KW-1185">Reference proteome</keyword>
<dbReference type="InterPro" id="IPR029069">
    <property type="entry name" value="HotDog_dom_sf"/>
</dbReference>
<dbReference type="InterPro" id="IPR039298">
    <property type="entry name" value="ACOT13"/>
</dbReference>
<reference evidence="4 5" key="1">
    <citation type="journal article" date="2018" name="Nat. Ecol. Evol.">
        <title>Pezizomycetes genomes reveal the molecular basis of ectomycorrhizal truffle lifestyle.</title>
        <authorList>
            <person name="Murat C."/>
            <person name="Payen T."/>
            <person name="Noel B."/>
            <person name="Kuo A."/>
            <person name="Morin E."/>
            <person name="Chen J."/>
            <person name="Kohler A."/>
            <person name="Krizsan K."/>
            <person name="Balestrini R."/>
            <person name="Da Silva C."/>
            <person name="Montanini B."/>
            <person name="Hainaut M."/>
            <person name="Levati E."/>
            <person name="Barry K.W."/>
            <person name="Belfiori B."/>
            <person name="Cichocki N."/>
            <person name="Clum A."/>
            <person name="Dockter R.B."/>
            <person name="Fauchery L."/>
            <person name="Guy J."/>
            <person name="Iotti M."/>
            <person name="Le Tacon F."/>
            <person name="Lindquist E.A."/>
            <person name="Lipzen A."/>
            <person name="Malagnac F."/>
            <person name="Mello A."/>
            <person name="Molinier V."/>
            <person name="Miyauchi S."/>
            <person name="Poulain J."/>
            <person name="Riccioni C."/>
            <person name="Rubini A."/>
            <person name="Sitrit Y."/>
            <person name="Splivallo R."/>
            <person name="Traeger S."/>
            <person name="Wang M."/>
            <person name="Zifcakova L."/>
            <person name="Wipf D."/>
            <person name="Zambonelli A."/>
            <person name="Paolocci F."/>
            <person name="Nowrousian M."/>
            <person name="Ottonello S."/>
            <person name="Baldrian P."/>
            <person name="Spatafora J.W."/>
            <person name="Henrissat B."/>
            <person name="Nagy L.G."/>
            <person name="Aury J.M."/>
            <person name="Wincker P."/>
            <person name="Grigoriev I.V."/>
            <person name="Bonfante P."/>
            <person name="Martin F.M."/>
        </authorList>
    </citation>
    <scope>NUCLEOTIDE SEQUENCE [LARGE SCALE GENOMIC DNA]</scope>
    <source>
        <strain evidence="4 5">CCBAS932</strain>
    </source>
</reference>
<evidence type="ECO:0000256" key="2">
    <source>
        <dbReference type="ARBA" id="ARBA00022801"/>
    </source>
</evidence>
<dbReference type="InParanoid" id="A0A3N4L9N3"/>
<evidence type="ECO:0000313" key="5">
    <source>
        <dbReference type="Proteomes" id="UP000277580"/>
    </source>
</evidence>
<evidence type="ECO:0000313" key="4">
    <source>
        <dbReference type="EMBL" id="RPB17351.1"/>
    </source>
</evidence>
<evidence type="ECO:0000259" key="3">
    <source>
        <dbReference type="Pfam" id="PF03061"/>
    </source>
</evidence>
<keyword evidence="2" id="KW-0378">Hydrolase</keyword>
<dbReference type="InterPro" id="IPR006683">
    <property type="entry name" value="Thioestr_dom"/>
</dbReference>
<dbReference type="NCBIfam" id="TIGR00369">
    <property type="entry name" value="unchar_dom_1"/>
    <property type="match status" value="1"/>
</dbReference>
<dbReference type="Pfam" id="PF03061">
    <property type="entry name" value="4HBT"/>
    <property type="match status" value="1"/>
</dbReference>
<gene>
    <name evidence="4" type="ORF">P167DRAFT_531592</name>
</gene>
<dbReference type="EMBL" id="ML119106">
    <property type="protein sequence ID" value="RPB17351.1"/>
    <property type="molecule type" value="Genomic_DNA"/>
</dbReference>
<dbReference type="STRING" id="1392247.A0A3N4L9N3"/>
<feature type="domain" description="Thioesterase" evidence="3">
    <location>
        <begin position="64"/>
        <end position="132"/>
    </location>
</feature>
<dbReference type="PANTHER" id="PTHR21660:SF11">
    <property type="entry name" value="FAMILY PROTEIN, PUTATIVE (AFU_ORTHOLOGUE AFUA_4G04355)-RELATED"/>
    <property type="match status" value="1"/>
</dbReference>
<proteinExistence type="inferred from homology"/>
<dbReference type="Gene3D" id="3.10.129.10">
    <property type="entry name" value="Hotdog Thioesterase"/>
    <property type="match status" value="1"/>
</dbReference>
<organism evidence="4 5">
    <name type="scientific">Morchella conica CCBAS932</name>
    <dbReference type="NCBI Taxonomy" id="1392247"/>
    <lineage>
        <taxon>Eukaryota</taxon>
        <taxon>Fungi</taxon>
        <taxon>Dikarya</taxon>
        <taxon>Ascomycota</taxon>
        <taxon>Pezizomycotina</taxon>
        <taxon>Pezizomycetes</taxon>
        <taxon>Pezizales</taxon>
        <taxon>Morchellaceae</taxon>
        <taxon>Morchella</taxon>
    </lineage>
</organism>
<evidence type="ECO:0000256" key="1">
    <source>
        <dbReference type="ARBA" id="ARBA00008324"/>
    </source>
</evidence>
<dbReference type="GO" id="GO:0047617">
    <property type="term" value="F:fatty acyl-CoA hydrolase activity"/>
    <property type="evidence" value="ECO:0007669"/>
    <property type="project" value="InterPro"/>
</dbReference>
<comment type="similarity">
    <text evidence="1">Belongs to the thioesterase PaaI family.</text>
</comment>